<dbReference type="InterPro" id="IPR043502">
    <property type="entry name" value="DNA/RNA_pol_sf"/>
</dbReference>
<dbReference type="CDD" id="cd01650">
    <property type="entry name" value="RT_nLTR_like"/>
    <property type="match status" value="1"/>
</dbReference>
<name>A0A7T8GPZ0_CALRO</name>
<evidence type="ECO:0000313" key="3">
    <source>
        <dbReference type="Proteomes" id="UP000595437"/>
    </source>
</evidence>
<keyword evidence="3" id="KW-1185">Reference proteome</keyword>
<accession>A0A7T8GPZ0</accession>
<dbReference type="PROSITE" id="PS50878">
    <property type="entry name" value="RT_POL"/>
    <property type="match status" value="1"/>
</dbReference>
<dbReference type="GO" id="GO:0071897">
    <property type="term" value="P:DNA biosynthetic process"/>
    <property type="evidence" value="ECO:0007669"/>
    <property type="project" value="UniProtKB-ARBA"/>
</dbReference>
<dbReference type="Pfam" id="PF00078">
    <property type="entry name" value="RVT_1"/>
    <property type="match status" value="1"/>
</dbReference>
<dbReference type="InterPro" id="IPR000477">
    <property type="entry name" value="RT_dom"/>
</dbReference>
<dbReference type="PANTHER" id="PTHR19446">
    <property type="entry name" value="REVERSE TRANSCRIPTASES"/>
    <property type="match status" value="1"/>
</dbReference>
<dbReference type="SUPFAM" id="SSF56672">
    <property type="entry name" value="DNA/RNA polymerases"/>
    <property type="match status" value="1"/>
</dbReference>
<protein>
    <submittedName>
        <fullName evidence="2">Zgc:194878</fullName>
    </submittedName>
</protein>
<proteinExistence type="predicted"/>
<reference evidence="3" key="1">
    <citation type="submission" date="2021-01" db="EMBL/GenBank/DDBJ databases">
        <title>Caligus Genome Assembly.</title>
        <authorList>
            <person name="Gallardo-Escarate C."/>
        </authorList>
    </citation>
    <scope>NUCLEOTIDE SEQUENCE [LARGE SCALE GENOMIC DNA]</scope>
</reference>
<dbReference type="Proteomes" id="UP000595437">
    <property type="component" value="Chromosome 15"/>
</dbReference>
<dbReference type="EMBL" id="CP045904">
    <property type="protein sequence ID" value="QQP35759.1"/>
    <property type="molecule type" value="Genomic_DNA"/>
</dbReference>
<dbReference type="AlphaFoldDB" id="A0A7T8GPZ0"/>
<feature type="domain" description="Reverse transcriptase" evidence="1">
    <location>
        <begin position="32"/>
        <end position="279"/>
    </location>
</feature>
<sequence>MPSMGSYKDPLGMRGAEILAIPMDEMVKYFNKALIEGKLPQELITGRTTLIPKKEDPQLAGDYRPITVLPHITKVLHIVLANRLKKARINSCQKGFREVNGCSENNMVLRNLIGTATDGQRNFPLAFAFIDLAKAFDSVSHESLLLAARRVGVPPLNLNHHYENAKTKIGDRDAIFKLGILQGDPLSGHLFNFVLDWVLDITYNTTPIGTRNPVRIGATHVEALLFADDAVLVSKCQQRCQRAAAAGERLSRVIRKGGVSCKPTEVRIHSDPDGGESPL</sequence>
<dbReference type="OrthoDB" id="410104at2759"/>
<evidence type="ECO:0000259" key="1">
    <source>
        <dbReference type="PROSITE" id="PS50878"/>
    </source>
</evidence>
<feature type="non-terminal residue" evidence="2">
    <location>
        <position position="279"/>
    </location>
</feature>
<evidence type="ECO:0000313" key="2">
    <source>
        <dbReference type="EMBL" id="QQP35759.1"/>
    </source>
</evidence>
<gene>
    <name evidence="2" type="ORF">FKW44_020636</name>
</gene>
<organism evidence="2 3">
    <name type="scientific">Caligus rogercresseyi</name>
    <name type="common">Sea louse</name>
    <dbReference type="NCBI Taxonomy" id="217165"/>
    <lineage>
        <taxon>Eukaryota</taxon>
        <taxon>Metazoa</taxon>
        <taxon>Ecdysozoa</taxon>
        <taxon>Arthropoda</taxon>
        <taxon>Crustacea</taxon>
        <taxon>Multicrustacea</taxon>
        <taxon>Hexanauplia</taxon>
        <taxon>Copepoda</taxon>
        <taxon>Siphonostomatoida</taxon>
        <taxon>Caligidae</taxon>
        <taxon>Caligus</taxon>
    </lineage>
</organism>